<comment type="caution">
    <text evidence="8">The sequence shown here is derived from an EMBL/GenBank/DDBJ whole genome shotgun (WGS) entry which is preliminary data.</text>
</comment>
<name>A0A8H3E4M1_9AGAM</name>
<dbReference type="SMART" id="SM01407">
    <property type="entry name" value="NAC"/>
    <property type="match status" value="1"/>
</dbReference>
<dbReference type="GO" id="GO:0005854">
    <property type="term" value="C:nascent polypeptide-associated complex"/>
    <property type="evidence" value="ECO:0007669"/>
    <property type="project" value="InterPro"/>
</dbReference>
<dbReference type="InterPro" id="IPR016641">
    <property type="entry name" value="EGD2/NACA0like"/>
</dbReference>
<evidence type="ECO:0000256" key="4">
    <source>
        <dbReference type="ARBA" id="ARBA00030300"/>
    </source>
</evidence>
<dbReference type="Proteomes" id="UP000663827">
    <property type="component" value="Unassembled WGS sequence"/>
</dbReference>
<dbReference type="Gene3D" id="2.20.70.30">
    <property type="entry name" value="Nascent polypeptide-associated complex domain"/>
    <property type="match status" value="1"/>
</dbReference>
<reference evidence="8" key="1">
    <citation type="submission" date="2021-01" db="EMBL/GenBank/DDBJ databases">
        <authorList>
            <person name="Kaushik A."/>
        </authorList>
    </citation>
    <scope>NUCLEOTIDE SEQUENCE</scope>
    <source>
        <strain evidence="8">AG5</strain>
    </source>
</reference>
<dbReference type="CDD" id="cd22054">
    <property type="entry name" value="NAC_NACA"/>
    <property type="match status" value="1"/>
</dbReference>
<dbReference type="InterPro" id="IPR044034">
    <property type="entry name" value="NAC-like_UBA"/>
</dbReference>
<dbReference type="CDD" id="cd14358">
    <property type="entry name" value="UBA_NAC_euk"/>
    <property type="match status" value="1"/>
</dbReference>
<keyword evidence="6" id="KW-1133">Transmembrane helix</keyword>
<feature type="domain" description="NAC-A/B" evidence="7">
    <location>
        <begin position="49"/>
        <end position="114"/>
    </location>
</feature>
<gene>
    <name evidence="8" type="ORF">RDB_LOCUS82163</name>
</gene>
<sequence>MSAHIEEVSDHEGHDHGHEGHEHGHEGHEHIHEAELDPTSNAALEKIQSRTERKARKALLTLGLKKIPGITRVTMKRPRNILLVVSQPEVFKSPNSDVYIVFGEAKTEDINAQQQAAQLAAAAAAAEAREQQEAAALTGKEDVPTTLEEIAGDAPAADTKTPAGEDDEEVDETGVDPKDIELVIQQVGCSRAKAVRVLKESGGDLINAIAHHRARAEAVEVDTTLRSSDGVLERNPAKAEERYLDLSAHAVAVSDATRRSVKKFSRGYAMMMIAVYILSRIYLHRHPLNDDLRLDRRPDIEHTESPEKPIVSKRKPRVVGPGPVIVLLIVVVGLIAVTAEFHQWNMFNK</sequence>
<evidence type="ECO:0000256" key="5">
    <source>
        <dbReference type="SAM" id="MobiDB-lite"/>
    </source>
</evidence>
<evidence type="ECO:0000256" key="6">
    <source>
        <dbReference type="SAM" id="Phobius"/>
    </source>
</evidence>
<evidence type="ECO:0000259" key="7">
    <source>
        <dbReference type="PROSITE" id="PS51151"/>
    </source>
</evidence>
<evidence type="ECO:0000256" key="3">
    <source>
        <dbReference type="ARBA" id="ARBA00014437"/>
    </source>
</evidence>
<feature type="compositionally biased region" description="Acidic residues" evidence="5">
    <location>
        <begin position="164"/>
        <end position="174"/>
    </location>
</feature>
<dbReference type="PROSITE" id="PS51151">
    <property type="entry name" value="NAC_AB"/>
    <property type="match status" value="1"/>
</dbReference>
<dbReference type="InterPro" id="IPR002715">
    <property type="entry name" value="Nas_poly-pep-assoc_cplx_dom"/>
</dbReference>
<dbReference type="AlphaFoldDB" id="A0A8H3E4M1"/>
<feature type="region of interest" description="Disordered" evidence="5">
    <location>
        <begin position="1"/>
        <end position="37"/>
    </location>
</feature>
<organism evidence="8 9">
    <name type="scientific">Rhizoctonia solani</name>
    <dbReference type="NCBI Taxonomy" id="456999"/>
    <lineage>
        <taxon>Eukaryota</taxon>
        <taxon>Fungi</taxon>
        <taxon>Dikarya</taxon>
        <taxon>Basidiomycota</taxon>
        <taxon>Agaricomycotina</taxon>
        <taxon>Agaricomycetes</taxon>
        <taxon>Cantharellales</taxon>
        <taxon>Ceratobasidiaceae</taxon>
        <taxon>Rhizoctonia</taxon>
    </lineage>
</organism>
<dbReference type="EMBL" id="CAJNJQ010001675">
    <property type="protein sequence ID" value="CAE7146206.1"/>
    <property type="molecule type" value="Genomic_DNA"/>
</dbReference>
<feature type="transmembrane region" description="Helical" evidence="6">
    <location>
        <begin position="267"/>
        <end position="283"/>
    </location>
</feature>
<feature type="transmembrane region" description="Helical" evidence="6">
    <location>
        <begin position="318"/>
        <end position="339"/>
    </location>
</feature>
<feature type="compositionally biased region" description="Basic and acidic residues" evidence="5">
    <location>
        <begin position="1"/>
        <end position="35"/>
    </location>
</feature>
<dbReference type="Pfam" id="PF01849">
    <property type="entry name" value="NAC"/>
    <property type="match status" value="1"/>
</dbReference>
<evidence type="ECO:0000313" key="9">
    <source>
        <dbReference type="Proteomes" id="UP000663827"/>
    </source>
</evidence>
<dbReference type="PANTHER" id="PTHR21713">
    <property type="entry name" value="NASCENT POLYPEPTIDE ASSOCIATED COMPLEX ALPHA SUBUNIT-RELATED"/>
    <property type="match status" value="1"/>
</dbReference>
<evidence type="ECO:0000256" key="1">
    <source>
        <dbReference type="ARBA" id="ARBA00004496"/>
    </source>
</evidence>
<keyword evidence="6" id="KW-0812">Transmembrane</keyword>
<dbReference type="Pfam" id="PF19026">
    <property type="entry name" value="UBA_HYPK"/>
    <property type="match status" value="1"/>
</dbReference>
<comment type="similarity">
    <text evidence="2">Belongs to the NAC-alpha family.</text>
</comment>
<feature type="region of interest" description="Disordered" evidence="5">
    <location>
        <begin position="151"/>
        <end position="176"/>
    </location>
</feature>
<proteinExistence type="inferred from homology"/>
<dbReference type="Gene3D" id="1.10.8.10">
    <property type="entry name" value="DNA helicase RuvA subunit, C-terminal domain"/>
    <property type="match status" value="1"/>
</dbReference>
<dbReference type="FunFam" id="2.20.70.30:FF:000002">
    <property type="entry name" value="Nascent polypeptide-associated complex (NAC), alpha subunit"/>
    <property type="match status" value="1"/>
</dbReference>
<dbReference type="InterPro" id="IPR038187">
    <property type="entry name" value="NAC_A/B_dom_sf"/>
</dbReference>
<keyword evidence="6" id="KW-0472">Membrane</keyword>
<evidence type="ECO:0000256" key="2">
    <source>
        <dbReference type="ARBA" id="ARBA00009882"/>
    </source>
</evidence>
<protein>
    <recommendedName>
        <fullName evidence="3">Nascent polypeptide-associated complex subunit alpha</fullName>
    </recommendedName>
    <alternativeName>
        <fullName evidence="4">Alpha-NAC</fullName>
    </alternativeName>
</protein>
<accession>A0A8H3E4M1</accession>
<evidence type="ECO:0000313" key="8">
    <source>
        <dbReference type="EMBL" id="CAE7146206.1"/>
    </source>
</evidence>
<comment type="subcellular location">
    <subcellularLocation>
        <location evidence="1">Cytoplasm</location>
    </subcellularLocation>
</comment>